<reference evidence="2" key="1">
    <citation type="submission" date="2017-01" db="EMBL/GenBank/DDBJ databases">
        <title>Comparative genomics of anhydrobiosis in the tardigrade Hypsibius dujardini.</title>
        <authorList>
            <person name="Yoshida Y."/>
            <person name="Koutsovoulos G."/>
            <person name="Laetsch D."/>
            <person name="Stevens L."/>
            <person name="Kumar S."/>
            <person name="Horikawa D."/>
            <person name="Ishino K."/>
            <person name="Komine S."/>
            <person name="Tomita M."/>
            <person name="Blaxter M."/>
            <person name="Arakawa K."/>
        </authorList>
    </citation>
    <scope>NUCLEOTIDE SEQUENCE [LARGE SCALE GENOMIC DNA]</scope>
    <source>
        <strain evidence="2">Z151</strain>
    </source>
</reference>
<evidence type="ECO:0000313" key="2">
    <source>
        <dbReference type="Proteomes" id="UP000192578"/>
    </source>
</evidence>
<evidence type="ECO:0000313" key="1">
    <source>
        <dbReference type="EMBL" id="OWA54493.1"/>
    </source>
</evidence>
<organism evidence="1 2">
    <name type="scientific">Hypsibius exemplaris</name>
    <name type="common">Freshwater tardigrade</name>
    <dbReference type="NCBI Taxonomy" id="2072580"/>
    <lineage>
        <taxon>Eukaryota</taxon>
        <taxon>Metazoa</taxon>
        <taxon>Ecdysozoa</taxon>
        <taxon>Tardigrada</taxon>
        <taxon>Eutardigrada</taxon>
        <taxon>Parachela</taxon>
        <taxon>Hypsibioidea</taxon>
        <taxon>Hypsibiidae</taxon>
        <taxon>Hypsibius</taxon>
    </lineage>
</organism>
<dbReference type="Proteomes" id="UP000192578">
    <property type="component" value="Unassembled WGS sequence"/>
</dbReference>
<sequence>MLKGYHHNDTTVRVVKSQISVNTQFSETTHRSTSTVDVGLSLHNGTHQRLSRCRYYLIRGHDRSLVERKLRDRLWRKYDKAIMPNMNDSALFHVTAELILTGIQECSFQFYNDIGDGYDNLRFYITVQREILPFLVQSSLAPHVCF</sequence>
<dbReference type="AlphaFoldDB" id="A0A9X6NKH5"/>
<keyword evidence="2" id="KW-1185">Reference proteome</keyword>
<protein>
    <submittedName>
        <fullName evidence="1">Uncharacterized protein</fullName>
    </submittedName>
</protein>
<comment type="caution">
    <text evidence="1">The sequence shown here is derived from an EMBL/GenBank/DDBJ whole genome shotgun (WGS) entry which is preliminary data.</text>
</comment>
<gene>
    <name evidence="1" type="ORF">BV898_18893</name>
</gene>
<proteinExistence type="predicted"/>
<accession>A0A9X6NKH5</accession>
<name>A0A9X6NKH5_HYPEX</name>
<dbReference type="EMBL" id="MTYJ01000413">
    <property type="protein sequence ID" value="OWA54493.1"/>
    <property type="molecule type" value="Genomic_DNA"/>
</dbReference>